<sequence>MSLALSNVTVTRGRNETRTAVFADLDAEFPAGKVTALVGPSGSGKSTLLAVAGALLRPDRGTVRLGDVDLAALNDAERARMRRTRIGYMFQSGNLLTALTATEQLLAAAYIAGHRPRRERRRAADALAAVGLGHRLGHRPDQLSGGERQRVALARALFLDPDLLLIDEPTAAVDRTLAADLADLISERTHATGCVTVVATHDPVVTAAADTELVCPGALSPRPAADTSATG</sequence>
<dbReference type="InterPro" id="IPR015854">
    <property type="entry name" value="ABC_transpr_LolD-like"/>
</dbReference>
<feature type="domain" description="ABC transporter" evidence="3">
    <location>
        <begin position="3"/>
        <end position="227"/>
    </location>
</feature>
<dbReference type="InterPro" id="IPR017871">
    <property type="entry name" value="ABC_transporter-like_CS"/>
</dbReference>
<keyword evidence="5" id="KW-1185">Reference proteome</keyword>
<dbReference type="PROSITE" id="PS00211">
    <property type="entry name" value="ABC_TRANSPORTER_1"/>
    <property type="match status" value="1"/>
</dbReference>
<dbReference type="InterPro" id="IPR027417">
    <property type="entry name" value="P-loop_NTPase"/>
</dbReference>
<evidence type="ECO:0000313" key="4">
    <source>
        <dbReference type="EMBL" id="MCF2527018.1"/>
    </source>
</evidence>
<dbReference type="Gene3D" id="3.40.50.300">
    <property type="entry name" value="P-loop containing nucleotide triphosphate hydrolases"/>
    <property type="match status" value="1"/>
</dbReference>
<gene>
    <name evidence="4" type="ORF">LZ495_07280</name>
</gene>
<dbReference type="SUPFAM" id="SSF52540">
    <property type="entry name" value="P-loop containing nucleoside triphosphate hydrolases"/>
    <property type="match status" value="1"/>
</dbReference>
<dbReference type="GO" id="GO:0022857">
    <property type="term" value="F:transmembrane transporter activity"/>
    <property type="evidence" value="ECO:0007669"/>
    <property type="project" value="TreeGrafter"/>
</dbReference>
<dbReference type="GO" id="GO:0005886">
    <property type="term" value="C:plasma membrane"/>
    <property type="evidence" value="ECO:0007669"/>
    <property type="project" value="TreeGrafter"/>
</dbReference>
<dbReference type="GO" id="GO:0016887">
    <property type="term" value="F:ATP hydrolysis activity"/>
    <property type="evidence" value="ECO:0007669"/>
    <property type="project" value="InterPro"/>
</dbReference>
<dbReference type="GO" id="GO:0005524">
    <property type="term" value="F:ATP binding"/>
    <property type="evidence" value="ECO:0007669"/>
    <property type="project" value="UniProtKB-KW"/>
</dbReference>
<evidence type="ECO:0000313" key="5">
    <source>
        <dbReference type="Proteomes" id="UP001165378"/>
    </source>
</evidence>
<keyword evidence="2 4" id="KW-0067">ATP-binding</keyword>
<evidence type="ECO:0000259" key="3">
    <source>
        <dbReference type="PROSITE" id="PS50893"/>
    </source>
</evidence>
<dbReference type="InterPro" id="IPR003593">
    <property type="entry name" value="AAA+_ATPase"/>
</dbReference>
<reference evidence="4" key="1">
    <citation type="submission" date="2022-01" db="EMBL/GenBank/DDBJ databases">
        <title>Genome-Based Taxonomic Classification of the Phylum Actinobacteria.</title>
        <authorList>
            <person name="Gao Y."/>
        </authorList>
    </citation>
    <scope>NUCLEOTIDE SEQUENCE</scope>
    <source>
        <strain evidence="4">KLBMP 8922</strain>
    </source>
</reference>
<evidence type="ECO:0000256" key="2">
    <source>
        <dbReference type="ARBA" id="ARBA00022840"/>
    </source>
</evidence>
<dbReference type="EMBL" id="JAKFHA010000003">
    <property type="protein sequence ID" value="MCF2527018.1"/>
    <property type="molecule type" value="Genomic_DNA"/>
</dbReference>
<keyword evidence="1" id="KW-0547">Nucleotide-binding</keyword>
<organism evidence="4 5">
    <name type="scientific">Yinghuangia soli</name>
    <dbReference type="NCBI Taxonomy" id="2908204"/>
    <lineage>
        <taxon>Bacteria</taxon>
        <taxon>Bacillati</taxon>
        <taxon>Actinomycetota</taxon>
        <taxon>Actinomycetes</taxon>
        <taxon>Kitasatosporales</taxon>
        <taxon>Streptomycetaceae</taxon>
        <taxon>Yinghuangia</taxon>
    </lineage>
</organism>
<protein>
    <submittedName>
        <fullName evidence="4">ATP-binding cassette domain-containing protein</fullName>
    </submittedName>
</protein>
<dbReference type="SMART" id="SM00382">
    <property type="entry name" value="AAA"/>
    <property type="match status" value="1"/>
</dbReference>
<dbReference type="RefSeq" id="WP_235051171.1">
    <property type="nucleotide sequence ID" value="NZ_JAKFHA010000003.1"/>
</dbReference>
<comment type="caution">
    <text evidence="4">The sequence shown here is derived from an EMBL/GenBank/DDBJ whole genome shotgun (WGS) entry which is preliminary data.</text>
</comment>
<dbReference type="PROSITE" id="PS50893">
    <property type="entry name" value="ABC_TRANSPORTER_2"/>
    <property type="match status" value="1"/>
</dbReference>
<dbReference type="AlphaFoldDB" id="A0AA41PW70"/>
<dbReference type="PANTHER" id="PTHR24220:SF685">
    <property type="entry name" value="ABC TRANSPORTER RELATED"/>
    <property type="match status" value="1"/>
</dbReference>
<accession>A0AA41PW70</accession>
<dbReference type="PANTHER" id="PTHR24220">
    <property type="entry name" value="IMPORT ATP-BINDING PROTEIN"/>
    <property type="match status" value="1"/>
</dbReference>
<name>A0AA41PW70_9ACTN</name>
<evidence type="ECO:0000256" key="1">
    <source>
        <dbReference type="ARBA" id="ARBA00022741"/>
    </source>
</evidence>
<dbReference type="Proteomes" id="UP001165378">
    <property type="component" value="Unassembled WGS sequence"/>
</dbReference>
<dbReference type="Pfam" id="PF00005">
    <property type="entry name" value="ABC_tran"/>
    <property type="match status" value="1"/>
</dbReference>
<proteinExistence type="predicted"/>
<dbReference type="InterPro" id="IPR003439">
    <property type="entry name" value="ABC_transporter-like_ATP-bd"/>
</dbReference>